<proteinExistence type="predicted"/>
<organism evidence="1 2">
    <name type="scientific">Lysobacter arvi</name>
    <dbReference type="NCBI Taxonomy" id="3038776"/>
    <lineage>
        <taxon>Bacteria</taxon>
        <taxon>Pseudomonadati</taxon>
        <taxon>Pseudomonadota</taxon>
        <taxon>Gammaproteobacteria</taxon>
        <taxon>Lysobacterales</taxon>
        <taxon>Lysobacteraceae</taxon>
        <taxon>Lysobacter</taxon>
    </lineage>
</organism>
<evidence type="ECO:0000313" key="1">
    <source>
        <dbReference type="EMBL" id="MDR0181431.1"/>
    </source>
</evidence>
<comment type="caution">
    <text evidence="1">The sequence shown here is derived from an EMBL/GenBank/DDBJ whole genome shotgun (WGS) entry which is preliminary data.</text>
</comment>
<sequence length="50" mass="5475">MDFLQAGACSASMSAALRMEERADEAHGFGSELHRLTLGNEASRLRAPRR</sequence>
<evidence type="ECO:0000313" key="2">
    <source>
        <dbReference type="Proteomes" id="UP001233535"/>
    </source>
</evidence>
<gene>
    <name evidence="1" type="ORF">P8609_00405</name>
</gene>
<dbReference type="EMBL" id="JARUHG010000001">
    <property type="protein sequence ID" value="MDR0181431.1"/>
    <property type="molecule type" value="Genomic_DNA"/>
</dbReference>
<dbReference type="RefSeq" id="WP_309260621.1">
    <property type="nucleotide sequence ID" value="NZ_JARUHG010000001.1"/>
</dbReference>
<dbReference type="Proteomes" id="UP001233535">
    <property type="component" value="Unassembled WGS sequence"/>
</dbReference>
<name>A0ABU1C8B9_9GAMM</name>
<reference evidence="1 2" key="1">
    <citation type="submission" date="2023-04" db="EMBL/GenBank/DDBJ databases">
        <title>Lysobacter sp. strain UC isolated from soil sample.</title>
        <authorList>
            <person name="Choksket S."/>
            <person name="Harshvardhan F."/>
            <person name="Rana R."/>
            <person name="Patil P.B."/>
            <person name="Korpole S."/>
        </authorList>
    </citation>
    <scope>NUCLEOTIDE SEQUENCE [LARGE SCALE GENOMIC DNA]</scope>
    <source>
        <strain evidence="1 2">UC</strain>
    </source>
</reference>
<keyword evidence="2" id="KW-1185">Reference proteome</keyword>
<protein>
    <submittedName>
        <fullName evidence="1">Uncharacterized protein</fullName>
    </submittedName>
</protein>
<accession>A0ABU1C8B9</accession>